<comment type="caution">
    <text evidence="1">The sequence shown here is derived from an EMBL/GenBank/DDBJ whole genome shotgun (WGS) entry which is preliminary data.</text>
</comment>
<keyword evidence="2" id="KW-1185">Reference proteome</keyword>
<sequence>MERLSKRCSVVRRMVAVHRRVAGIPTGLCVCSSRSSELKIITQVRDDASNPRQRAAPALPPLLPGVCWATFPASTYTLMNWRQEVLRRVSNGVLRMLFSDERSKSVTDKHDHRFEISGCCFEVF</sequence>
<dbReference type="EMBL" id="BGZK01000227">
    <property type="protein sequence ID" value="GBP30022.1"/>
    <property type="molecule type" value="Genomic_DNA"/>
</dbReference>
<organism evidence="1 2">
    <name type="scientific">Eumeta variegata</name>
    <name type="common">Bagworm moth</name>
    <name type="synonym">Eumeta japonica</name>
    <dbReference type="NCBI Taxonomy" id="151549"/>
    <lineage>
        <taxon>Eukaryota</taxon>
        <taxon>Metazoa</taxon>
        <taxon>Ecdysozoa</taxon>
        <taxon>Arthropoda</taxon>
        <taxon>Hexapoda</taxon>
        <taxon>Insecta</taxon>
        <taxon>Pterygota</taxon>
        <taxon>Neoptera</taxon>
        <taxon>Endopterygota</taxon>
        <taxon>Lepidoptera</taxon>
        <taxon>Glossata</taxon>
        <taxon>Ditrysia</taxon>
        <taxon>Tineoidea</taxon>
        <taxon>Psychidae</taxon>
        <taxon>Oiketicinae</taxon>
        <taxon>Eumeta</taxon>
    </lineage>
</organism>
<protein>
    <submittedName>
        <fullName evidence="1">Uncharacterized protein</fullName>
    </submittedName>
</protein>
<reference evidence="1 2" key="1">
    <citation type="journal article" date="2019" name="Commun. Biol.">
        <title>The bagworm genome reveals a unique fibroin gene that provides high tensile strength.</title>
        <authorList>
            <person name="Kono N."/>
            <person name="Nakamura H."/>
            <person name="Ohtoshi R."/>
            <person name="Tomita M."/>
            <person name="Numata K."/>
            <person name="Arakawa K."/>
        </authorList>
    </citation>
    <scope>NUCLEOTIDE SEQUENCE [LARGE SCALE GENOMIC DNA]</scope>
</reference>
<name>A0A4C1UVK5_EUMVA</name>
<evidence type="ECO:0000313" key="2">
    <source>
        <dbReference type="Proteomes" id="UP000299102"/>
    </source>
</evidence>
<accession>A0A4C1UVK5</accession>
<proteinExistence type="predicted"/>
<dbReference type="AlphaFoldDB" id="A0A4C1UVK5"/>
<gene>
    <name evidence="1" type="ORF">EVAR_22924_1</name>
</gene>
<evidence type="ECO:0000313" key="1">
    <source>
        <dbReference type="EMBL" id="GBP30022.1"/>
    </source>
</evidence>
<dbReference type="Proteomes" id="UP000299102">
    <property type="component" value="Unassembled WGS sequence"/>
</dbReference>